<dbReference type="SUPFAM" id="SSF49299">
    <property type="entry name" value="PKD domain"/>
    <property type="match status" value="2"/>
</dbReference>
<dbReference type="SMART" id="SM00089">
    <property type="entry name" value="PKD"/>
    <property type="match status" value="2"/>
</dbReference>
<dbReference type="STRING" id="748909.SAMN05192575_101597"/>
<name>A0A1I0VZV3_9ACTN</name>
<dbReference type="CDD" id="cd00146">
    <property type="entry name" value="PKD"/>
    <property type="match status" value="2"/>
</dbReference>
<dbReference type="EMBL" id="PJBV01000035">
    <property type="protein sequence ID" value="PKH37595.1"/>
    <property type="molecule type" value="Genomic_DNA"/>
</dbReference>
<evidence type="ECO:0000313" key="9">
    <source>
        <dbReference type="Proteomes" id="UP000233565"/>
    </source>
</evidence>
<dbReference type="InterPro" id="IPR022409">
    <property type="entry name" value="PKD/Chitinase_dom"/>
</dbReference>
<dbReference type="InterPro" id="IPR013783">
    <property type="entry name" value="Ig-like_fold"/>
</dbReference>
<keyword evidence="4" id="KW-0732">Signal</keyword>
<protein>
    <submittedName>
        <fullName evidence="7">Plastocyanin</fullName>
    </submittedName>
</protein>
<reference evidence="7" key="1">
    <citation type="submission" date="2016-10" db="EMBL/GenBank/DDBJ databases">
        <authorList>
            <person name="de Groot N.N."/>
        </authorList>
    </citation>
    <scope>NUCLEOTIDE SEQUENCE [LARGE SCALE GENOMIC DNA]</scope>
    <source>
        <strain evidence="7">CGMCC 1.10697</strain>
    </source>
</reference>
<organism evidence="7 8">
    <name type="scientific">Nocardioides alpinus</name>
    <dbReference type="NCBI Taxonomy" id="748909"/>
    <lineage>
        <taxon>Bacteria</taxon>
        <taxon>Bacillati</taxon>
        <taxon>Actinomycetota</taxon>
        <taxon>Actinomycetes</taxon>
        <taxon>Propionibacteriales</taxon>
        <taxon>Nocardioidaceae</taxon>
        <taxon>Nocardioides</taxon>
    </lineage>
</organism>
<dbReference type="Gene3D" id="2.60.40.10">
    <property type="entry name" value="Immunoglobulins"/>
    <property type="match status" value="3"/>
</dbReference>
<dbReference type="Pfam" id="PF18911">
    <property type="entry name" value="PKD_4"/>
    <property type="match status" value="2"/>
</dbReference>
<keyword evidence="9" id="KW-1185">Reference proteome</keyword>
<evidence type="ECO:0000259" key="5">
    <source>
        <dbReference type="PROSITE" id="PS50093"/>
    </source>
</evidence>
<dbReference type="Proteomes" id="UP000199113">
    <property type="component" value="Unassembled WGS sequence"/>
</dbReference>
<evidence type="ECO:0000256" key="2">
    <source>
        <dbReference type="ARBA" id="ARBA00023008"/>
    </source>
</evidence>
<dbReference type="PROSITE" id="PS50093">
    <property type="entry name" value="PKD"/>
    <property type="match status" value="2"/>
</dbReference>
<gene>
    <name evidence="6" type="ORF">CXG46_19370</name>
    <name evidence="7" type="ORF">SAMN05192575_101597</name>
</gene>
<dbReference type="InterPro" id="IPR000923">
    <property type="entry name" value="BlueCu_1"/>
</dbReference>
<dbReference type="SUPFAM" id="SSF49503">
    <property type="entry name" value="Cupredoxins"/>
    <property type="match status" value="1"/>
</dbReference>
<dbReference type="GO" id="GO:0009055">
    <property type="term" value="F:electron transfer activity"/>
    <property type="evidence" value="ECO:0007669"/>
    <property type="project" value="InterPro"/>
</dbReference>
<dbReference type="InterPro" id="IPR000601">
    <property type="entry name" value="PKD_dom"/>
</dbReference>
<reference evidence="6 9" key="3">
    <citation type="submission" date="2017-12" db="EMBL/GenBank/DDBJ databases">
        <title>Pharmacopeia of the Arctic Ocean.</title>
        <authorList>
            <person name="Collins E."/>
            <person name="Ducluzeau A.-L."/>
        </authorList>
    </citation>
    <scope>NUCLEOTIDE SEQUENCE [LARGE SCALE GENOMIC DNA]</scope>
    <source>
        <strain evidence="6 9">DSM 23325</strain>
    </source>
</reference>
<evidence type="ECO:0000313" key="8">
    <source>
        <dbReference type="Proteomes" id="UP000199113"/>
    </source>
</evidence>
<dbReference type="Pfam" id="PF00127">
    <property type="entry name" value="Copper-bind"/>
    <property type="match status" value="1"/>
</dbReference>
<dbReference type="Proteomes" id="UP000233565">
    <property type="component" value="Unassembled WGS sequence"/>
</dbReference>
<proteinExistence type="predicted"/>
<keyword evidence="1" id="KW-0479">Metal-binding</keyword>
<accession>A0A1I0VZV3</accession>
<dbReference type="GO" id="GO:0005507">
    <property type="term" value="F:copper ion binding"/>
    <property type="evidence" value="ECO:0007669"/>
    <property type="project" value="InterPro"/>
</dbReference>
<evidence type="ECO:0000313" key="6">
    <source>
        <dbReference type="EMBL" id="PKH37595.1"/>
    </source>
</evidence>
<evidence type="ECO:0000313" key="7">
    <source>
        <dbReference type="EMBL" id="SFA81959.1"/>
    </source>
</evidence>
<dbReference type="EMBL" id="FOKC01000001">
    <property type="protein sequence ID" value="SFA81959.1"/>
    <property type="molecule type" value="Genomic_DNA"/>
</dbReference>
<feature type="domain" description="PKD" evidence="5">
    <location>
        <begin position="151"/>
        <end position="230"/>
    </location>
</feature>
<feature type="chain" id="PRO_5039531044" evidence="4">
    <location>
        <begin position="21"/>
        <end position="589"/>
    </location>
</feature>
<evidence type="ECO:0000256" key="3">
    <source>
        <dbReference type="SAM" id="MobiDB-lite"/>
    </source>
</evidence>
<evidence type="ECO:0000256" key="1">
    <source>
        <dbReference type="ARBA" id="ARBA00022723"/>
    </source>
</evidence>
<dbReference type="RefSeq" id="WP_101228987.1">
    <property type="nucleotide sequence ID" value="NZ_FOKC01000001.1"/>
</dbReference>
<keyword evidence="2" id="KW-0186">Copper</keyword>
<dbReference type="OrthoDB" id="574459at2"/>
<dbReference type="AlphaFoldDB" id="A0A1I0VZV3"/>
<feature type="region of interest" description="Disordered" evidence="3">
    <location>
        <begin position="228"/>
        <end position="248"/>
    </location>
</feature>
<evidence type="ECO:0000256" key="4">
    <source>
        <dbReference type="SAM" id="SignalP"/>
    </source>
</evidence>
<feature type="signal peptide" evidence="4">
    <location>
        <begin position="1"/>
        <end position="20"/>
    </location>
</feature>
<dbReference type="InterPro" id="IPR035986">
    <property type="entry name" value="PKD_dom_sf"/>
</dbReference>
<dbReference type="Gene3D" id="2.60.40.420">
    <property type="entry name" value="Cupredoxins - blue copper proteins"/>
    <property type="match status" value="1"/>
</dbReference>
<dbReference type="GO" id="GO:0005975">
    <property type="term" value="P:carbohydrate metabolic process"/>
    <property type="evidence" value="ECO:0007669"/>
    <property type="project" value="UniProtKB-ARBA"/>
</dbReference>
<feature type="domain" description="PKD" evidence="5">
    <location>
        <begin position="373"/>
        <end position="458"/>
    </location>
</feature>
<dbReference type="InterPro" id="IPR008972">
    <property type="entry name" value="Cupredoxin"/>
</dbReference>
<sequence length="589" mass="61186">MPRVALALLLLVSSALVGGAAVTTATAASPAAAVEGRTWVVDAVDDVSSNRWESVDTGTAVVTIAVGDTVEWQFDRATQGHDLTSQAPEQPWESAWGSPLAEYRDPDGAPVRRTFTEPGTYRYICAMHGTLMSGTIVVTDIGDNQAPTAAPVVEPLSGPAPLVVHATANASDPDSGDVPVVSWDPGDGGPVSYRDHAMLEYRTPGQYVARLRVSDGRGGLHVEEFAITVTGDPGPPDPEPPTGGGLPEIDALAAPGQSPSAVAFSTQVTTRGTASSYSAGLADHPDLTGRAVMVRSRGRTTTSLEVTGVAPSTPHQQVHVHELACGDQLGGAHFRFDTAQPFAEVNEIWPLFTSDASGASGPVEVVKPLRAGPKAVSVVVHDPANASRRIGCADLSPGTADLTYTWSFGDGTTGAGADPDHTYAAPGTYTATVTVARAGEHAGHGAVTDSVQVVVGGGAPPVVAPPVGTPPVVIPPVVAPPVVAPPVVAPLVDVAGPRISSLRPGRTTSDRRPTIRARVVDAASGVGARSIRLLLDGDRVRGATYDRRDVVRWTPRQRLALGRHVVRLVARDTAGNRSVRTWRFRVVRP</sequence>
<reference evidence="8" key="2">
    <citation type="submission" date="2016-10" db="EMBL/GenBank/DDBJ databases">
        <authorList>
            <person name="Varghese N."/>
            <person name="Submissions S."/>
        </authorList>
    </citation>
    <scope>NUCLEOTIDE SEQUENCE [LARGE SCALE GENOMIC DNA]</scope>
    <source>
        <strain evidence="8">CGMCC 1.10697</strain>
    </source>
</reference>